<dbReference type="InterPro" id="IPR001173">
    <property type="entry name" value="Glyco_trans_2-like"/>
</dbReference>
<organism evidence="5 6">
    <name type="scientific">Lacimicrobium alkaliphilum</name>
    <dbReference type="NCBI Taxonomy" id="1526571"/>
    <lineage>
        <taxon>Bacteria</taxon>
        <taxon>Pseudomonadati</taxon>
        <taxon>Pseudomonadota</taxon>
        <taxon>Gammaproteobacteria</taxon>
        <taxon>Alteromonadales</taxon>
        <taxon>Alteromonadaceae</taxon>
        <taxon>Lacimicrobium</taxon>
    </lineage>
</organism>
<dbReference type="Gene3D" id="3.90.550.10">
    <property type="entry name" value="Spore Coat Polysaccharide Biosynthesis Protein SpsA, Chain A"/>
    <property type="match status" value="1"/>
</dbReference>
<dbReference type="PANTHER" id="PTHR43179">
    <property type="entry name" value="RHAMNOSYLTRANSFERASE WBBL"/>
    <property type="match status" value="1"/>
</dbReference>
<accession>A0ABQ1RNN5</accession>
<protein>
    <recommendedName>
        <fullName evidence="4">Glycosyltransferase 2-like domain-containing protein</fullName>
    </recommendedName>
</protein>
<dbReference type="SUPFAM" id="SSF53448">
    <property type="entry name" value="Nucleotide-diphospho-sugar transferases"/>
    <property type="match status" value="1"/>
</dbReference>
<keyword evidence="2" id="KW-0328">Glycosyltransferase</keyword>
<comment type="similarity">
    <text evidence="1">Belongs to the glycosyltransferase 2 family.</text>
</comment>
<name>A0ABQ1RNN5_9ALTE</name>
<dbReference type="RefSeq" id="WP_180237251.1">
    <property type="nucleotide sequence ID" value="NZ_BMGJ01000018.1"/>
</dbReference>
<keyword evidence="3" id="KW-0808">Transferase</keyword>
<comment type="caution">
    <text evidence="5">The sequence shown here is derived from an EMBL/GenBank/DDBJ whole genome shotgun (WGS) entry which is preliminary data.</text>
</comment>
<dbReference type="InterPro" id="IPR029044">
    <property type="entry name" value="Nucleotide-diphossugar_trans"/>
</dbReference>
<gene>
    <name evidence="5" type="ORF">GCM10011357_34640</name>
</gene>
<evidence type="ECO:0000256" key="2">
    <source>
        <dbReference type="ARBA" id="ARBA00022676"/>
    </source>
</evidence>
<sequence length="298" mass="34153">MKLAVLICCYNRKPTTLNCLHQLYQQRLPEDWQLDVHVLDDGSADGTYEAVAQQFPQVRLYRGTGSMYWNGAMRFLWQRVLPCRYDGYLWLNDDVALFPDALLRLLCCYLEQPEQHNIGALVGTVVEPGTDIPSYGGRCSESRWHPLAFGPLLHPADYPRPCDFINGNLCFIPQHVVNEAGITDERYTHALGDFDYGLRLKKTGFALLVAPGLFGECRSNSKTGSVFDRSLPLSRRRKMLDNPACFVPVSQWLYFVRRHGGLVWPLLWFKGLLRKLFPYVWLLLRADTHKPNGSEKTD</sequence>
<evidence type="ECO:0000256" key="1">
    <source>
        <dbReference type="ARBA" id="ARBA00006739"/>
    </source>
</evidence>
<dbReference type="PANTHER" id="PTHR43179:SF12">
    <property type="entry name" value="GALACTOFURANOSYLTRANSFERASE GLFT2"/>
    <property type="match status" value="1"/>
</dbReference>
<reference evidence="6" key="1">
    <citation type="journal article" date="2019" name="Int. J. Syst. Evol. Microbiol.">
        <title>The Global Catalogue of Microorganisms (GCM) 10K type strain sequencing project: providing services to taxonomists for standard genome sequencing and annotation.</title>
        <authorList>
            <consortium name="The Broad Institute Genomics Platform"/>
            <consortium name="The Broad Institute Genome Sequencing Center for Infectious Disease"/>
            <person name="Wu L."/>
            <person name="Ma J."/>
        </authorList>
    </citation>
    <scope>NUCLEOTIDE SEQUENCE [LARGE SCALE GENOMIC DNA]</scope>
    <source>
        <strain evidence="6">CGMCC 1.12923</strain>
    </source>
</reference>
<evidence type="ECO:0000313" key="6">
    <source>
        <dbReference type="Proteomes" id="UP000614272"/>
    </source>
</evidence>
<proteinExistence type="inferred from homology"/>
<evidence type="ECO:0000256" key="3">
    <source>
        <dbReference type="ARBA" id="ARBA00022679"/>
    </source>
</evidence>
<dbReference type="Pfam" id="PF00535">
    <property type="entry name" value="Glycos_transf_2"/>
    <property type="match status" value="1"/>
</dbReference>
<dbReference type="Proteomes" id="UP000614272">
    <property type="component" value="Unassembled WGS sequence"/>
</dbReference>
<dbReference type="EMBL" id="BMGJ01000018">
    <property type="protein sequence ID" value="GGD76671.1"/>
    <property type="molecule type" value="Genomic_DNA"/>
</dbReference>
<keyword evidence="6" id="KW-1185">Reference proteome</keyword>
<feature type="domain" description="Glycosyltransferase 2-like" evidence="4">
    <location>
        <begin position="5"/>
        <end position="131"/>
    </location>
</feature>
<evidence type="ECO:0000313" key="5">
    <source>
        <dbReference type="EMBL" id="GGD76671.1"/>
    </source>
</evidence>
<evidence type="ECO:0000259" key="4">
    <source>
        <dbReference type="Pfam" id="PF00535"/>
    </source>
</evidence>